<evidence type="ECO:0000313" key="1">
    <source>
        <dbReference type="EMBL" id="RED47635.1"/>
    </source>
</evidence>
<dbReference type="AlphaFoldDB" id="A0A3D9HDT8"/>
<evidence type="ECO:0000313" key="2">
    <source>
        <dbReference type="Proteomes" id="UP000256629"/>
    </source>
</evidence>
<dbReference type="Proteomes" id="UP000256629">
    <property type="component" value="Unassembled WGS sequence"/>
</dbReference>
<keyword evidence="2" id="KW-1185">Reference proteome</keyword>
<sequence length="280" mass="32944">MLQHRIKLIASSSLLTKILADFLFGLYLLNSLLNHATNLIQNRWQTYDCTMKFVNLIIILLLTFSCSNEKEIAEFEKVLGKENSETLTYLVNDFESDFLKRQYPNLETKKAYKQFLTELSKGQTEYWKKISERSREYLEKSNLRLEIYSVPDSIWIERDPEKLTLSFSDVPMLKIKRKYLMPDGTFGYSTSESSFNYREPINEDSIIESRKNWIDINYVGSYSRALNSISNKSDFLIDYLDIREAAGTIDPRLIADRMLETKVDLNDYFIKRLIITEIVY</sequence>
<name>A0A3D9HDT8_9FLAO</name>
<protein>
    <submittedName>
        <fullName evidence="1">Uncharacterized protein</fullName>
    </submittedName>
</protein>
<comment type="caution">
    <text evidence="1">The sequence shown here is derived from an EMBL/GenBank/DDBJ whole genome shotgun (WGS) entry which is preliminary data.</text>
</comment>
<gene>
    <name evidence="1" type="ORF">DFQ02_106264</name>
</gene>
<proteinExistence type="predicted"/>
<reference evidence="1 2" key="1">
    <citation type="submission" date="2018-07" db="EMBL/GenBank/DDBJ databases">
        <title>Genomic Encyclopedia of Type Strains, Phase III (KMG-III): the genomes of soil and plant-associated and newly described type strains.</title>
        <authorList>
            <person name="Whitman W."/>
        </authorList>
    </citation>
    <scope>NUCLEOTIDE SEQUENCE [LARGE SCALE GENOMIC DNA]</scope>
    <source>
        <strain evidence="1 2">CECT 8487</strain>
    </source>
</reference>
<accession>A0A3D9HDT8</accession>
<organism evidence="1 2">
    <name type="scientific">Seonamhaeicola aphaedonensis</name>
    <dbReference type="NCBI Taxonomy" id="1461338"/>
    <lineage>
        <taxon>Bacteria</taxon>
        <taxon>Pseudomonadati</taxon>
        <taxon>Bacteroidota</taxon>
        <taxon>Flavobacteriia</taxon>
        <taxon>Flavobacteriales</taxon>
        <taxon>Flavobacteriaceae</taxon>
    </lineage>
</organism>
<dbReference type="EMBL" id="QRDX01000006">
    <property type="protein sequence ID" value="RED47635.1"/>
    <property type="molecule type" value="Genomic_DNA"/>
</dbReference>